<keyword evidence="2" id="KW-1185">Reference proteome</keyword>
<comment type="caution">
    <text evidence="1">The sequence shown here is derived from an EMBL/GenBank/DDBJ whole genome shotgun (WGS) entry which is preliminary data.</text>
</comment>
<dbReference type="Pfam" id="PF07087">
    <property type="entry name" value="DUF1353"/>
    <property type="match status" value="1"/>
</dbReference>
<dbReference type="AlphaFoldDB" id="A0A8J7IR43"/>
<sequence length="123" mass="13795">MTPAWCEAGGARGYVVTQAFTWDIGREGAGLKLHVPEGREFESSVPRSLQWLWSPHDPYFLKAAVVHDILLEDGNGAVFSDSQWFDAARSAGAPGLKTWVAYFGMMGRRFLQWVWSRKGKPHV</sequence>
<dbReference type="Proteomes" id="UP000640583">
    <property type="component" value="Unassembled WGS sequence"/>
</dbReference>
<accession>A0A8J7IR43</accession>
<dbReference type="RefSeq" id="WP_228850065.1">
    <property type="nucleotide sequence ID" value="NZ_JADCKQ010000019.1"/>
</dbReference>
<name>A0A8J7IR43_9RHOB</name>
<organism evidence="1 2">
    <name type="scientific">Halocynthiibacter styelae</name>
    <dbReference type="NCBI Taxonomy" id="2761955"/>
    <lineage>
        <taxon>Bacteria</taxon>
        <taxon>Pseudomonadati</taxon>
        <taxon>Pseudomonadota</taxon>
        <taxon>Alphaproteobacteria</taxon>
        <taxon>Rhodobacterales</taxon>
        <taxon>Paracoccaceae</taxon>
        <taxon>Halocynthiibacter</taxon>
    </lineage>
</organism>
<gene>
    <name evidence="1" type="ORF">H1D41_17090</name>
</gene>
<evidence type="ECO:0000313" key="2">
    <source>
        <dbReference type="Proteomes" id="UP000640583"/>
    </source>
</evidence>
<dbReference type="InterPro" id="IPR010767">
    <property type="entry name" value="Phage_CGC-2007_Cje0229"/>
</dbReference>
<evidence type="ECO:0000313" key="1">
    <source>
        <dbReference type="EMBL" id="MBI1495361.1"/>
    </source>
</evidence>
<dbReference type="EMBL" id="JADCKQ010000019">
    <property type="protein sequence ID" value="MBI1495361.1"/>
    <property type="molecule type" value="Genomic_DNA"/>
</dbReference>
<reference evidence="1" key="1">
    <citation type="submission" date="2020-10" db="EMBL/GenBank/DDBJ databases">
        <title>Paenihalocynthiibacter styelae gen. nov., sp. nov., isolated from stalked sea squirt Styela clava.</title>
        <authorList>
            <person name="Kim Y.-O."/>
            <person name="Yoon J.-H."/>
        </authorList>
    </citation>
    <scope>NUCLEOTIDE SEQUENCE</scope>
    <source>
        <strain evidence="1">MYP1-1</strain>
    </source>
</reference>
<proteinExistence type="predicted"/>
<protein>
    <submittedName>
        <fullName evidence="1">DUF1353 domain-containing protein</fullName>
    </submittedName>
</protein>